<keyword evidence="9" id="KW-0175">Coiled coil</keyword>
<evidence type="ECO:0000256" key="5">
    <source>
        <dbReference type="ARBA" id="ARBA00022837"/>
    </source>
</evidence>
<accession>W4FTF1</accession>
<dbReference type="InterPro" id="IPR001179">
    <property type="entry name" value="PPIase_FKBP_dom"/>
</dbReference>
<comment type="similarity">
    <text evidence="2">Belongs to the centrin family.</text>
</comment>
<feature type="domain" description="EF-hand" evidence="12">
    <location>
        <begin position="250"/>
        <end position="285"/>
    </location>
</feature>
<dbReference type="PROSITE" id="PS50059">
    <property type="entry name" value="FKBP_PPIASE"/>
    <property type="match status" value="1"/>
</dbReference>
<dbReference type="PROSITE" id="PS50222">
    <property type="entry name" value="EF_HAND_2"/>
    <property type="match status" value="4"/>
</dbReference>
<evidence type="ECO:0000256" key="8">
    <source>
        <dbReference type="PROSITE-ProRule" id="PRU00277"/>
    </source>
</evidence>
<dbReference type="GO" id="GO:0003755">
    <property type="term" value="F:peptidyl-prolyl cis-trans isomerase activity"/>
    <property type="evidence" value="ECO:0007669"/>
    <property type="project" value="UniProtKB-KW"/>
</dbReference>
<dbReference type="GeneID" id="20816529"/>
<evidence type="ECO:0000259" key="12">
    <source>
        <dbReference type="PROSITE" id="PS50222"/>
    </source>
</evidence>
<feature type="domain" description="EF-hand" evidence="12">
    <location>
        <begin position="163"/>
        <end position="198"/>
    </location>
</feature>
<dbReference type="GO" id="GO:0005509">
    <property type="term" value="F:calcium ion binding"/>
    <property type="evidence" value="ECO:0007669"/>
    <property type="project" value="InterPro"/>
</dbReference>
<feature type="coiled-coil region" evidence="9">
    <location>
        <begin position="365"/>
        <end position="403"/>
    </location>
</feature>
<dbReference type="InterPro" id="IPR011992">
    <property type="entry name" value="EF-hand-dom_pair"/>
</dbReference>
<dbReference type="Pfam" id="PF00397">
    <property type="entry name" value="WW"/>
    <property type="match status" value="1"/>
</dbReference>
<evidence type="ECO:0000259" key="10">
    <source>
        <dbReference type="PROSITE" id="PS50020"/>
    </source>
</evidence>
<proteinExistence type="inferred from homology"/>
<feature type="domain" description="EF-hand" evidence="12">
    <location>
        <begin position="199"/>
        <end position="234"/>
    </location>
</feature>
<dbReference type="PANTHER" id="PTHR10516:SF443">
    <property type="entry name" value="FK506-BINDING PROTEIN 59-RELATED"/>
    <property type="match status" value="1"/>
</dbReference>
<dbReference type="FunFam" id="1.10.238.10:FF:000178">
    <property type="entry name" value="Calmodulin-2 A"/>
    <property type="match status" value="2"/>
</dbReference>
<protein>
    <recommendedName>
        <fullName evidence="3 8">peptidylprolyl isomerase</fullName>
        <ecNumber evidence="3 8">5.2.1.8</ecNumber>
    </recommendedName>
</protein>
<feature type="domain" description="EF-hand" evidence="12">
    <location>
        <begin position="286"/>
        <end position="321"/>
    </location>
</feature>
<dbReference type="VEuPathDB" id="FungiDB:H257_14533"/>
<dbReference type="SMART" id="SM00054">
    <property type="entry name" value="EFh"/>
    <property type="match status" value="4"/>
</dbReference>
<dbReference type="Gene3D" id="1.10.238.10">
    <property type="entry name" value="EF-hand"/>
    <property type="match status" value="2"/>
</dbReference>
<evidence type="ECO:0000256" key="7">
    <source>
        <dbReference type="ARBA" id="ARBA00023235"/>
    </source>
</evidence>
<gene>
    <name evidence="13" type="ORF">H257_14533</name>
</gene>
<dbReference type="GO" id="GO:0005783">
    <property type="term" value="C:endoplasmic reticulum"/>
    <property type="evidence" value="ECO:0007669"/>
    <property type="project" value="UniProtKB-ARBA"/>
</dbReference>
<dbReference type="EMBL" id="KI913171">
    <property type="protein sequence ID" value="ETV69938.1"/>
    <property type="molecule type" value="Genomic_DNA"/>
</dbReference>
<dbReference type="InterPro" id="IPR036020">
    <property type="entry name" value="WW_dom_sf"/>
</dbReference>
<dbReference type="AlphaFoldDB" id="W4FTF1"/>
<evidence type="ECO:0000313" key="13">
    <source>
        <dbReference type="EMBL" id="ETV69938.1"/>
    </source>
</evidence>
<organism evidence="13">
    <name type="scientific">Aphanomyces astaci</name>
    <name type="common">Crayfish plague agent</name>
    <dbReference type="NCBI Taxonomy" id="112090"/>
    <lineage>
        <taxon>Eukaryota</taxon>
        <taxon>Sar</taxon>
        <taxon>Stramenopiles</taxon>
        <taxon>Oomycota</taxon>
        <taxon>Saprolegniomycetes</taxon>
        <taxon>Saprolegniales</taxon>
        <taxon>Verrucalvaceae</taxon>
        <taxon>Aphanomyces</taxon>
    </lineage>
</organism>
<dbReference type="OrthoDB" id="26525at2759"/>
<keyword evidence="5" id="KW-0106">Calcium</keyword>
<dbReference type="InterPro" id="IPR050689">
    <property type="entry name" value="FKBP-type_PPIase"/>
</dbReference>
<dbReference type="Pfam" id="PF00254">
    <property type="entry name" value="FKBP_C"/>
    <property type="match status" value="1"/>
</dbReference>
<dbReference type="SUPFAM" id="SSF47473">
    <property type="entry name" value="EF-hand"/>
    <property type="match status" value="1"/>
</dbReference>
<dbReference type="SUPFAM" id="SSF54534">
    <property type="entry name" value="FKBP-like"/>
    <property type="match status" value="1"/>
</dbReference>
<name>W4FTF1_APHAT</name>
<dbReference type="InterPro" id="IPR001202">
    <property type="entry name" value="WW_dom"/>
</dbReference>
<evidence type="ECO:0000256" key="4">
    <source>
        <dbReference type="ARBA" id="ARBA00022737"/>
    </source>
</evidence>
<dbReference type="STRING" id="112090.W4FTF1"/>
<feature type="domain" description="PPIase FKBP-type" evidence="11">
    <location>
        <begin position="431"/>
        <end position="519"/>
    </location>
</feature>
<dbReference type="Gene3D" id="2.20.70.10">
    <property type="match status" value="1"/>
</dbReference>
<comment type="catalytic activity">
    <reaction evidence="1 8">
        <text>[protein]-peptidylproline (omega=180) = [protein]-peptidylproline (omega=0)</text>
        <dbReference type="Rhea" id="RHEA:16237"/>
        <dbReference type="Rhea" id="RHEA-COMP:10747"/>
        <dbReference type="Rhea" id="RHEA-COMP:10748"/>
        <dbReference type="ChEBI" id="CHEBI:83833"/>
        <dbReference type="ChEBI" id="CHEBI:83834"/>
        <dbReference type="EC" id="5.2.1.8"/>
    </reaction>
</comment>
<evidence type="ECO:0000256" key="1">
    <source>
        <dbReference type="ARBA" id="ARBA00000971"/>
    </source>
</evidence>
<keyword evidence="4" id="KW-0677">Repeat</keyword>
<dbReference type="InterPro" id="IPR002048">
    <property type="entry name" value="EF_hand_dom"/>
</dbReference>
<dbReference type="InterPro" id="IPR018247">
    <property type="entry name" value="EF_Hand_1_Ca_BS"/>
</dbReference>
<evidence type="ECO:0000259" key="11">
    <source>
        <dbReference type="PROSITE" id="PS50059"/>
    </source>
</evidence>
<reference evidence="13" key="1">
    <citation type="submission" date="2013-12" db="EMBL/GenBank/DDBJ databases">
        <title>The Genome Sequence of Aphanomyces astaci APO3.</title>
        <authorList>
            <consortium name="The Broad Institute Genomics Platform"/>
            <person name="Russ C."/>
            <person name="Tyler B."/>
            <person name="van West P."/>
            <person name="Dieguez-Uribeondo J."/>
            <person name="Young S.K."/>
            <person name="Zeng Q."/>
            <person name="Gargeya S."/>
            <person name="Fitzgerald M."/>
            <person name="Abouelleil A."/>
            <person name="Alvarado L."/>
            <person name="Chapman S.B."/>
            <person name="Gainer-Dewar J."/>
            <person name="Goldberg J."/>
            <person name="Griggs A."/>
            <person name="Gujja S."/>
            <person name="Hansen M."/>
            <person name="Howarth C."/>
            <person name="Imamovic A."/>
            <person name="Ireland A."/>
            <person name="Larimer J."/>
            <person name="McCowan C."/>
            <person name="Murphy C."/>
            <person name="Pearson M."/>
            <person name="Poon T.W."/>
            <person name="Priest M."/>
            <person name="Roberts A."/>
            <person name="Saif S."/>
            <person name="Shea T."/>
            <person name="Sykes S."/>
            <person name="Wortman J."/>
            <person name="Nusbaum C."/>
            <person name="Birren B."/>
        </authorList>
    </citation>
    <scope>NUCLEOTIDE SEQUENCE [LARGE SCALE GENOMIC DNA]</scope>
    <source>
        <strain evidence="13">APO3</strain>
    </source>
</reference>
<dbReference type="SMART" id="SM00456">
    <property type="entry name" value="WW"/>
    <property type="match status" value="1"/>
</dbReference>
<dbReference type="PANTHER" id="PTHR10516">
    <property type="entry name" value="PEPTIDYL-PROLYL CIS-TRANS ISOMERASE"/>
    <property type="match status" value="1"/>
</dbReference>
<sequence>MHGHDDDGTALQTAAKKIQGMYRVRMARRRLRQLLKAVVERFYDEDSGMYYYYNAKTGESSWFKPTLLGSEDANLAAMYHTTPEVVEQESTSVDSIVSPQQDQSLEVDKAESPETTVVSIEQPANELVIQPDSRIETPQLPLSHVDEAERPQPNDTPEPFSPEELALIHEQFHKFDKDGSGCITADEMMAIMHAFGDTSTLETIQALIHLVDGDGNGEVSVDEFVAILKMQRDKDSHCPSLQLAIMFGPDEILNLKRQFQQLDTDNSGEIDDHELATLIKSLGQEVTPTQLKEIIDEVDRNKNGTIDFNEFCHIVYNMRNPKQSRFATLLHLGVAKGLLKDLGSVMNATGARVSAWWNADKIAEEQRLKAKRERALERERLLREQEEREKQIFQEELARLAAVEKARWAVVPGLQHEVLFEGDKENYPNKGQYARVHYTAMFENGHVFEASRTRGGALEFKVGAGHVIQGWDVAIPRMSVGETAKITCAPNLAYGVRGRPPKIPPNATLVFKVELIAIHEKVRLDQGGDDDDDDERM</sequence>
<dbReference type="CDD" id="cd00201">
    <property type="entry name" value="WW"/>
    <property type="match status" value="1"/>
</dbReference>
<feature type="domain" description="WW" evidence="10">
    <location>
        <begin position="45"/>
        <end position="67"/>
    </location>
</feature>
<dbReference type="PROSITE" id="PS00018">
    <property type="entry name" value="EF_HAND_1"/>
    <property type="match status" value="4"/>
</dbReference>
<dbReference type="InterPro" id="IPR046357">
    <property type="entry name" value="PPIase_dom_sf"/>
</dbReference>
<keyword evidence="7 8" id="KW-0413">Isomerase</keyword>
<evidence type="ECO:0000256" key="6">
    <source>
        <dbReference type="ARBA" id="ARBA00023110"/>
    </source>
</evidence>
<dbReference type="EC" id="5.2.1.8" evidence="3 8"/>
<dbReference type="Pfam" id="PF13499">
    <property type="entry name" value="EF-hand_7"/>
    <property type="match status" value="2"/>
</dbReference>
<evidence type="ECO:0000256" key="9">
    <source>
        <dbReference type="SAM" id="Coils"/>
    </source>
</evidence>
<dbReference type="Gene3D" id="3.10.50.40">
    <property type="match status" value="1"/>
</dbReference>
<evidence type="ECO:0000256" key="3">
    <source>
        <dbReference type="ARBA" id="ARBA00013194"/>
    </source>
</evidence>
<dbReference type="PROSITE" id="PS50096">
    <property type="entry name" value="IQ"/>
    <property type="match status" value="1"/>
</dbReference>
<dbReference type="PROSITE" id="PS50020">
    <property type="entry name" value="WW_DOMAIN_2"/>
    <property type="match status" value="1"/>
</dbReference>
<evidence type="ECO:0000256" key="2">
    <source>
        <dbReference type="ARBA" id="ARBA00005253"/>
    </source>
</evidence>
<dbReference type="SUPFAM" id="SSF51045">
    <property type="entry name" value="WW domain"/>
    <property type="match status" value="1"/>
</dbReference>
<keyword evidence="6 8" id="KW-0697">Rotamase</keyword>
<dbReference type="FunFam" id="3.10.50.40:FF:000006">
    <property type="entry name" value="Peptidyl-prolyl cis-trans isomerase"/>
    <property type="match status" value="1"/>
</dbReference>
<dbReference type="RefSeq" id="XP_009840678.1">
    <property type="nucleotide sequence ID" value="XM_009842376.1"/>
</dbReference>